<sequence length="164" mass="16664">MRKATLAVTTIAALTLFATSCGSSTSTTDTVAPDTTVVVTETTFTVDGAWARTSPMESTVGVVYMNITPSADDALVGASVDMAIAGMTQVHETTTAADGSMGMQEIASIPMTAGTPLALVSGGFHIMLMKLAKPLETGTSIAVTLTFESGATTIVDVPVLTEAP</sequence>
<dbReference type="InterPro" id="IPR058248">
    <property type="entry name" value="Lxx211020-like"/>
</dbReference>
<dbReference type="InterPro" id="IPR036182">
    <property type="entry name" value="PCuAC_sf"/>
</dbReference>
<protein>
    <submittedName>
        <fullName evidence="1">Unannotated protein</fullName>
    </submittedName>
</protein>
<dbReference type="InterPro" id="IPR007410">
    <property type="entry name" value="LpqE-like"/>
</dbReference>
<dbReference type="Pfam" id="PF04314">
    <property type="entry name" value="PCuAC"/>
    <property type="match status" value="1"/>
</dbReference>
<dbReference type="PROSITE" id="PS51257">
    <property type="entry name" value="PROKAR_LIPOPROTEIN"/>
    <property type="match status" value="1"/>
</dbReference>
<name>A0A6J6X3L7_9ZZZZ</name>
<dbReference type="EMBL" id="CAFAAG010000024">
    <property type="protein sequence ID" value="CAB4789836.1"/>
    <property type="molecule type" value="Genomic_DNA"/>
</dbReference>
<dbReference type="PANTHER" id="PTHR36302:SF1">
    <property type="entry name" value="COPPER CHAPERONE PCU(A)C"/>
    <property type="match status" value="1"/>
</dbReference>
<dbReference type="PANTHER" id="PTHR36302">
    <property type="entry name" value="BLR7088 PROTEIN"/>
    <property type="match status" value="1"/>
</dbReference>
<gene>
    <name evidence="1" type="ORF">UFOPK2975_00500</name>
</gene>
<accession>A0A6J6X3L7</accession>
<reference evidence="1" key="1">
    <citation type="submission" date="2020-05" db="EMBL/GenBank/DDBJ databases">
        <authorList>
            <person name="Chiriac C."/>
            <person name="Salcher M."/>
            <person name="Ghai R."/>
            <person name="Kavagutti S V."/>
        </authorList>
    </citation>
    <scope>NUCLEOTIDE SEQUENCE</scope>
</reference>
<dbReference type="SUPFAM" id="SSF110087">
    <property type="entry name" value="DR1885-like metal-binding protein"/>
    <property type="match status" value="1"/>
</dbReference>
<dbReference type="Gene3D" id="2.60.40.1890">
    <property type="entry name" value="PCu(A)C copper chaperone"/>
    <property type="match status" value="1"/>
</dbReference>
<proteinExistence type="predicted"/>
<evidence type="ECO:0000313" key="1">
    <source>
        <dbReference type="EMBL" id="CAB4789836.1"/>
    </source>
</evidence>
<organism evidence="1">
    <name type="scientific">freshwater metagenome</name>
    <dbReference type="NCBI Taxonomy" id="449393"/>
    <lineage>
        <taxon>unclassified sequences</taxon>
        <taxon>metagenomes</taxon>
        <taxon>ecological metagenomes</taxon>
    </lineage>
</organism>
<dbReference type="AlphaFoldDB" id="A0A6J6X3L7"/>